<comment type="caution">
    <text evidence="3">The sequence shown here is derived from an EMBL/GenBank/DDBJ whole genome shotgun (WGS) entry which is preliminary data.</text>
</comment>
<organism evidence="3 4">
    <name type="scientific">Rotaria magnacalcarata</name>
    <dbReference type="NCBI Taxonomy" id="392030"/>
    <lineage>
        <taxon>Eukaryota</taxon>
        <taxon>Metazoa</taxon>
        <taxon>Spiralia</taxon>
        <taxon>Gnathifera</taxon>
        <taxon>Rotifera</taxon>
        <taxon>Eurotatoria</taxon>
        <taxon>Bdelloidea</taxon>
        <taxon>Philodinida</taxon>
        <taxon>Philodinidae</taxon>
        <taxon>Rotaria</taxon>
    </lineage>
</organism>
<keyword evidence="1" id="KW-0812">Transmembrane</keyword>
<keyword evidence="1" id="KW-1133">Transmembrane helix</keyword>
<dbReference type="GO" id="GO:0020037">
    <property type="term" value="F:heme binding"/>
    <property type="evidence" value="ECO:0007669"/>
    <property type="project" value="InterPro"/>
</dbReference>
<dbReference type="Proteomes" id="UP000663856">
    <property type="component" value="Unassembled WGS sequence"/>
</dbReference>
<dbReference type="GO" id="GO:0016705">
    <property type="term" value="F:oxidoreductase activity, acting on paired donors, with incorporation or reduction of molecular oxygen"/>
    <property type="evidence" value="ECO:0007669"/>
    <property type="project" value="InterPro"/>
</dbReference>
<sequence length="475" mass="55272">MVYWILLVTLNTGLLTFIIWLCLISSWSVNPRLVPRIQHAFLGFFFQILWYVYYMASKILSLSKLEGAPIGCHKITPTILESNGKDIKEFDMGTVSKFISLPIRPHRPFYFFAAFVYPMLPLDFIGNKSEIWDRIYACFTHVMNSKKIVSRSEQIATKYAMTFVEELKLRQSQKLEISDKRLRDIICAIMWELVFESEPTESDLKNIIELTQSISSAITYNCEPNWSQRIASCLSFLKQIQSNPEVQLLQKDYKLTNQEICTVFTMELFVTPALEIGEVMANLMKVLVAHNADLVEKVSYDSDLMRYAIIATAHRYPVLQVIMREVPNADNNKHLTKCINLISDVHVAEIQTQIVAECHGSKSVIDDINHYISIKNYDESSISEIDTCMAFGRGQRICKGKELAIKTITSFLTTVYKELHQWPDVEISAGRKYTAFNSFDHRLYYWYRRWLIANVHYHCDKLFRRSELHRFQCHI</sequence>
<dbReference type="SUPFAM" id="SSF48264">
    <property type="entry name" value="Cytochrome P450"/>
    <property type="match status" value="1"/>
</dbReference>
<evidence type="ECO:0008006" key="5">
    <source>
        <dbReference type="Google" id="ProtNLM"/>
    </source>
</evidence>
<evidence type="ECO:0000313" key="4">
    <source>
        <dbReference type="Proteomes" id="UP000663856"/>
    </source>
</evidence>
<reference evidence="3" key="1">
    <citation type="submission" date="2021-02" db="EMBL/GenBank/DDBJ databases">
        <authorList>
            <person name="Nowell W R."/>
        </authorList>
    </citation>
    <scope>NUCLEOTIDE SEQUENCE</scope>
</reference>
<dbReference type="EMBL" id="CAJNRF010018056">
    <property type="protein sequence ID" value="CAF2247267.1"/>
    <property type="molecule type" value="Genomic_DNA"/>
</dbReference>
<dbReference type="Gene3D" id="1.10.630.10">
    <property type="entry name" value="Cytochrome P450"/>
    <property type="match status" value="1"/>
</dbReference>
<proteinExistence type="predicted"/>
<dbReference type="AlphaFoldDB" id="A0A817A9J0"/>
<protein>
    <recommendedName>
        <fullName evidence="5">Cytochrome P450</fullName>
    </recommendedName>
</protein>
<dbReference type="GO" id="GO:0005506">
    <property type="term" value="F:iron ion binding"/>
    <property type="evidence" value="ECO:0007669"/>
    <property type="project" value="InterPro"/>
</dbReference>
<evidence type="ECO:0000313" key="3">
    <source>
        <dbReference type="EMBL" id="CAF2247267.1"/>
    </source>
</evidence>
<dbReference type="EMBL" id="CAJNRG010004929">
    <property type="protein sequence ID" value="CAF2070719.1"/>
    <property type="molecule type" value="Genomic_DNA"/>
</dbReference>
<evidence type="ECO:0000313" key="2">
    <source>
        <dbReference type="EMBL" id="CAF2070719.1"/>
    </source>
</evidence>
<dbReference type="GO" id="GO:0004497">
    <property type="term" value="F:monooxygenase activity"/>
    <property type="evidence" value="ECO:0007669"/>
    <property type="project" value="InterPro"/>
</dbReference>
<gene>
    <name evidence="3" type="ORF">WKI299_LOCUS36821</name>
    <name evidence="2" type="ORF">XDN619_LOCUS12486</name>
</gene>
<accession>A0A817A9J0</accession>
<feature type="transmembrane region" description="Helical" evidence="1">
    <location>
        <begin position="6"/>
        <end position="27"/>
    </location>
</feature>
<feature type="transmembrane region" description="Helical" evidence="1">
    <location>
        <begin position="39"/>
        <end position="56"/>
    </location>
</feature>
<keyword evidence="1" id="KW-0472">Membrane</keyword>
<evidence type="ECO:0000256" key="1">
    <source>
        <dbReference type="SAM" id="Phobius"/>
    </source>
</evidence>
<dbReference type="InterPro" id="IPR036396">
    <property type="entry name" value="Cyt_P450_sf"/>
</dbReference>
<dbReference type="Proteomes" id="UP000663887">
    <property type="component" value="Unassembled WGS sequence"/>
</dbReference>
<name>A0A817A9J0_9BILA</name>